<keyword evidence="2" id="KW-1185">Reference proteome</keyword>
<evidence type="ECO:0000313" key="2">
    <source>
        <dbReference type="Proteomes" id="UP000324222"/>
    </source>
</evidence>
<comment type="caution">
    <text evidence="1">The sequence shown here is derived from an EMBL/GenBank/DDBJ whole genome shotgun (WGS) entry which is preliminary data.</text>
</comment>
<dbReference type="EMBL" id="VSRR010017202">
    <property type="protein sequence ID" value="MPC60121.1"/>
    <property type="molecule type" value="Genomic_DNA"/>
</dbReference>
<name>A0A5B7GJ46_PORTR</name>
<evidence type="ECO:0000313" key="1">
    <source>
        <dbReference type="EMBL" id="MPC60121.1"/>
    </source>
</evidence>
<reference evidence="1 2" key="1">
    <citation type="submission" date="2019-05" db="EMBL/GenBank/DDBJ databases">
        <title>Another draft genome of Portunus trituberculatus and its Hox gene families provides insights of decapod evolution.</title>
        <authorList>
            <person name="Jeong J.-H."/>
            <person name="Song I."/>
            <person name="Kim S."/>
            <person name="Choi T."/>
            <person name="Kim D."/>
            <person name="Ryu S."/>
            <person name="Kim W."/>
        </authorList>
    </citation>
    <scope>NUCLEOTIDE SEQUENCE [LARGE SCALE GENOMIC DNA]</scope>
    <source>
        <tissue evidence="1">Muscle</tissue>
    </source>
</reference>
<organism evidence="1 2">
    <name type="scientific">Portunus trituberculatus</name>
    <name type="common">Swimming crab</name>
    <name type="synonym">Neptunus trituberculatus</name>
    <dbReference type="NCBI Taxonomy" id="210409"/>
    <lineage>
        <taxon>Eukaryota</taxon>
        <taxon>Metazoa</taxon>
        <taxon>Ecdysozoa</taxon>
        <taxon>Arthropoda</taxon>
        <taxon>Crustacea</taxon>
        <taxon>Multicrustacea</taxon>
        <taxon>Malacostraca</taxon>
        <taxon>Eumalacostraca</taxon>
        <taxon>Eucarida</taxon>
        <taxon>Decapoda</taxon>
        <taxon>Pleocyemata</taxon>
        <taxon>Brachyura</taxon>
        <taxon>Eubrachyura</taxon>
        <taxon>Portunoidea</taxon>
        <taxon>Portunidae</taxon>
        <taxon>Portuninae</taxon>
        <taxon>Portunus</taxon>
    </lineage>
</organism>
<gene>
    <name evidence="1" type="ORF">E2C01_054159</name>
</gene>
<sequence length="121" mass="13456">MSGKYNQNWIQSPPIAACFVCFFLSHLSSLAHVTPRPILSRPVLPLQHPSLLGLGEEEEKGRFMRYLASPPPIASLGHSPHVRQIRFTVWCGKGKSGEVFQYRTIIVSSPGVVWSKLCALN</sequence>
<dbReference type="AlphaFoldDB" id="A0A5B7GJ46"/>
<dbReference type="Proteomes" id="UP000324222">
    <property type="component" value="Unassembled WGS sequence"/>
</dbReference>
<accession>A0A5B7GJ46</accession>
<protein>
    <submittedName>
        <fullName evidence="1">Uncharacterized protein</fullName>
    </submittedName>
</protein>
<proteinExistence type="predicted"/>